<dbReference type="EMBL" id="KN831768">
    <property type="protein sequence ID" value="KIM49823.1"/>
    <property type="molecule type" value="Genomic_DNA"/>
</dbReference>
<evidence type="ECO:0000313" key="1">
    <source>
        <dbReference type="EMBL" id="KIM49823.1"/>
    </source>
</evidence>
<accession>A0A0C2YJ69</accession>
<dbReference type="AlphaFoldDB" id="A0A0C2YJ69"/>
<sequence length="109" mass="12653">MHGILDLESLTTALDRYLKMWEKTNPIATPWPYRYKSTLHGTALSISQSSTFALSSVDSFLPSRNSPPEKKFKKLLKQEQRLALLLTTLTFYGQDVHLRRVAKWLILRF</sequence>
<organism evidence="1 2">
    <name type="scientific">Hebeloma cylindrosporum</name>
    <dbReference type="NCBI Taxonomy" id="76867"/>
    <lineage>
        <taxon>Eukaryota</taxon>
        <taxon>Fungi</taxon>
        <taxon>Dikarya</taxon>
        <taxon>Basidiomycota</taxon>
        <taxon>Agaricomycotina</taxon>
        <taxon>Agaricomycetes</taxon>
        <taxon>Agaricomycetidae</taxon>
        <taxon>Agaricales</taxon>
        <taxon>Agaricineae</taxon>
        <taxon>Hymenogastraceae</taxon>
        <taxon>Hebeloma</taxon>
    </lineage>
</organism>
<name>A0A0C2YJ69_HEBCY</name>
<dbReference type="Proteomes" id="UP000053424">
    <property type="component" value="Unassembled WGS sequence"/>
</dbReference>
<protein>
    <submittedName>
        <fullName evidence="1">Uncharacterized protein</fullName>
    </submittedName>
</protein>
<evidence type="ECO:0000313" key="2">
    <source>
        <dbReference type="Proteomes" id="UP000053424"/>
    </source>
</evidence>
<reference evidence="1 2" key="1">
    <citation type="submission" date="2014-04" db="EMBL/GenBank/DDBJ databases">
        <authorList>
            <consortium name="DOE Joint Genome Institute"/>
            <person name="Kuo A."/>
            <person name="Gay G."/>
            <person name="Dore J."/>
            <person name="Kohler A."/>
            <person name="Nagy L.G."/>
            <person name="Floudas D."/>
            <person name="Copeland A."/>
            <person name="Barry K.W."/>
            <person name="Cichocki N."/>
            <person name="Veneault-Fourrey C."/>
            <person name="LaButti K."/>
            <person name="Lindquist E.A."/>
            <person name="Lipzen A."/>
            <person name="Lundell T."/>
            <person name="Morin E."/>
            <person name="Murat C."/>
            <person name="Sun H."/>
            <person name="Tunlid A."/>
            <person name="Henrissat B."/>
            <person name="Grigoriev I.V."/>
            <person name="Hibbett D.S."/>
            <person name="Martin F."/>
            <person name="Nordberg H.P."/>
            <person name="Cantor M.N."/>
            <person name="Hua S.X."/>
        </authorList>
    </citation>
    <scope>NUCLEOTIDE SEQUENCE [LARGE SCALE GENOMIC DNA]</scope>
    <source>
        <strain evidence="2">h7</strain>
    </source>
</reference>
<gene>
    <name evidence="1" type="ORF">M413DRAFT_116565</name>
</gene>
<keyword evidence="2" id="KW-1185">Reference proteome</keyword>
<proteinExistence type="predicted"/>
<dbReference type="HOGENOM" id="CLU_2184287_0_0_1"/>
<reference evidence="2" key="2">
    <citation type="submission" date="2015-01" db="EMBL/GenBank/DDBJ databases">
        <title>Evolutionary Origins and Diversification of the Mycorrhizal Mutualists.</title>
        <authorList>
            <consortium name="DOE Joint Genome Institute"/>
            <consortium name="Mycorrhizal Genomics Consortium"/>
            <person name="Kohler A."/>
            <person name="Kuo A."/>
            <person name="Nagy L.G."/>
            <person name="Floudas D."/>
            <person name="Copeland A."/>
            <person name="Barry K.W."/>
            <person name="Cichocki N."/>
            <person name="Veneault-Fourrey C."/>
            <person name="LaButti K."/>
            <person name="Lindquist E.A."/>
            <person name="Lipzen A."/>
            <person name="Lundell T."/>
            <person name="Morin E."/>
            <person name="Murat C."/>
            <person name="Riley R."/>
            <person name="Ohm R."/>
            <person name="Sun H."/>
            <person name="Tunlid A."/>
            <person name="Henrissat B."/>
            <person name="Grigoriev I.V."/>
            <person name="Hibbett D.S."/>
            <person name="Martin F."/>
        </authorList>
    </citation>
    <scope>NUCLEOTIDE SEQUENCE [LARGE SCALE GENOMIC DNA]</scope>
    <source>
        <strain evidence="2">h7</strain>
    </source>
</reference>